<evidence type="ECO:0000256" key="7">
    <source>
        <dbReference type="ARBA" id="ARBA00022777"/>
    </source>
</evidence>
<dbReference type="EMBL" id="JNBR01000151">
    <property type="protein sequence ID" value="OQR96255.1"/>
    <property type="molecule type" value="Genomic_DNA"/>
</dbReference>
<feature type="chain" id="PRO_5013139529" description="non-specific serine/threonine protein kinase" evidence="12">
    <location>
        <begin position="24"/>
        <end position="932"/>
    </location>
</feature>
<evidence type="ECO:0000256" key="8">
    <source>
        <dbReference type="ARBA" id="ARBA00022840"/>
    </source>
</evidence>
<evidence type="ECO:0000256" key="12">
    <source>
        <dbReference type="SAM" id="SignalP"/>
    </source>
</evidence>
<accession>A0A1V9ZE18</accession>
<dbReference type="NCBIfam" id="TIGR01167">
    <property type="entry name" value="LPXTG_anchor"/>
    <property type="match status" value="1"/>
</dbReference>
<keyword evidence="2" id="KW-0723">Serine/threonine-protein kinase</keyword>
<evidence type="ECO:0000256" key="1">
    <source>
        <dbReference type="ARBA" id="ARBA00012513"/>
    </source>
</evidence>
<keyword evidence="12" id="KW-0732">Signal</keyword>
<keyword evidence="8" id="KW-0067">ATP-binding</keyword>
<comment type="caution">
    <text evidence="14">The sequence shown here is derived from an EMBL/GenBank/DDBJ whole genome shotgun (WGS) entry which is preliminary data.</text>
</comment>
<dbReference type="InterPro" id="IPR000719">
    <property type="entry name" value="Prot_kinase_dom"/>
</dbReference>
<evidence type="ECO:0000256" key="2">
    <source>
        <dbReference type="ARBA" id="ARBA00022527"/>
    </source>
</evidence>
<dbReference type="OrthoDB" id="4062651at2759"/>
<evidence type="ECO:0000256" key="9">
    <source>
        <dbReference type="ARBA" id="ARBA00047899"/>
    </source>
</evidence>
<sequence length="932" mass="100027">MMPDPSAWRTFFLGLGFVALVAADGCGVAKPTLTARCGFVVSSPDTTRVCAYDPSSCKPITKTDVCASSEGQSYSNFTAYSWVCSYDSSKCQSTTPSSYSDTFNKVYSDNQEAFKSSVFFSNAKPIQESGLFCYDDSKKELGVVAIASSRHCIYDSSCNVAPFTSATKSVAILSDYFTVNSSVALSGLGIESLGTDLASDFDKSNRYSDLELIGNRISDISATKFPGSLYTLDVSSNNLTSITKIQAANLNTLSASNNAITSIDALPMMLWSLVMEYNLVSTLNASSLPTGMLVLNVGSNRITSISGSFPSGLTILIVARNELTSFPVASLSATVEQLDLSGNQLATVADLSKLAKLQTLKIQGNVLTALPPLPDKVAAVLADQNRLSAFPTALPASLQTLNLAHNNMGWTSSSPFPSNISNLNLSGNPLTGGQLNASLLPTSLQSLDVSGCGITVVVGDFPPRLTTVRLGNNSIENFPLSAATLTLFNSIPNGLVLPAKVGALTCSASTQVTIKTANQSVVFCPDTTSVSAASDGLPSTGKGWFFGIGAGIVLVAIVAVVVLYRKRLVRSKALSKLLEDFNSHRSRQSKLDSMAGFEFTATPGIVDTTTGLSRFETSLAEGELAEHRIPLNDVKILGPLHGKHKNASVPGTMMLYKAEFDGRLVVLKTLMTDTNMHGRASNGLREQADAFLDVILLRARLDHPNIVGFIGAVWSSNLRKGMLGFGFLSEHMPRGDLGRLLTLDQSRSAGERLFKWMPRSSNAMPKLSLVSDIALAIVCLHSFAPAIMHRNLHARHVLLTDEFVAKLSGFRPQDEDGDAVRRFVPDKLLTPPEVLKGEAWTEKADIYAFGILICEVDLGHHPYAHTIKGGDAEDNSNQIATLVMADLLQPTFSVECPIDVQDVAKKCLAHNAEDRPSAVQMEYWLRKLRLSY</sequence>
<proteinExistence type="predicted"/>
<keyword evidence="11" id="KW-0472">Membrane</keyword>
<dbReference type="PANTHER" id="PTHR48005:SF13">
    <property type="entry name" value="SERINE_THREONINE-PROTEIN KINASE DDB_G0278509-RELATED"/>
    <property type="match status" value="1"/>
</dbReference>
<keyword evidence="6" id="KW-0547">Nucleotide-binding</keyword>
<dbReference type="GO" id="GO:0004674">
    <property type="term" value="F:protein serine/threonine kinase activity"/>
    <property type="evidence" value="ECO:0007669"/>
    <property type="project" value="UniProtKB-KW"/>
</dbReference>
<feature type="domain" description="Protein kinase" evidence="13">
    <location>
        <begin position="613"/>
        <end position="925"/>
    </location>
</feature>
<organism evidence="14 15">
    <name type="scientific">Achlya hypogyna</name>
    <name type="common">Oomycete</name>
    <name type="synonym">Protoachlya hypogyna</name>
    <dbReference type="NCBI Taxonomy" id="1202772"/>
    <lineage>
        <taxon>Eukaryota</taxon>
        <taxon>Sar</taxon>
        <taxon>Stramenopiles</taxon>
        <taxon>Oomycota</taxon>
        <taxon>Saprolegniomycetes</taxon>
        <taxon>Saprolegniales</taxon>
        <taxon>Achlyaceae</taxon>
        <taxon>Achlya</taxon>
    </lineage>
</organism>
<evidence type="ECO:0000256" key="5">
    <source>
        <dbReference type="ARBA" id="ARBA00022737"/>
    </source>
</evidence>
<keyword evidence="15" id="KW-1185">Reference proteome</keyword>
<keyword evidence="7 14" id="KW-0418">Kinase</keyword>
<dbReference type="PANTHER" id="PTHR48005">
    <property type="entry name" value="LEUCINE RICH REPEAT KINASE 2"/>
    <property type="match status" value="1"/>
</dbReference>
<evidence type="ECO:0000256" key="4">
    <source>
        <dbReference type="ARBA" id="ARBA00022679"/>
    </source>
</evidence>
<dbReference type="EC" id="2.7.11.1" evidence="1"/>
<dbReference type="GO" id="GO:0005524">
    <property type="term" value="F:ATP binding"/>
    <property type="evidence" value="ECO:0007669"/>
    <property type="project" value="UniProtKB-KW"/>
</dbReference>
<dbReference type="Pfam" id="PF07714">
    <property type="entry name" value="PK_Tyr_Ser-Thr"/>
    <property type="match status" value="1"/>
</dbReference>
<evidence type="ECO:0000256" key="11">
    <source>
        <dbReference type="SAM" id="Phobius"/>
    </source>
</evidence>
<dbReference type="AlphaFoldDB" id="A0A1V9ZE18"/>
<dbReference type="STRING" id="1202772.A0A1V9ZE18"/>
<evidence type="ECO:0000256" key="3">
    <source>
        <dbReference type="ARBA" id="ARBA00022614"/>
    </source>
</evidence>
<feature type="transmembrane region" description="Helical" evidence="11">
    <location>
        <begin position="767"/>
        <end position="788"/>
    </location>
</feature>
<evidence type="ECO:0000256" key="10">
    <source>
        <dbReference type="ARBA" id="ARBA00048679"/>
    </source>
</evidence>
<dbReference type="SUPFAM" id="SSF52058">
    <property type="entry name" value="L domain-like"/>
    <property type="match status" value="1"/>
</dbReference>
<keyword evidence="11" id="KW-1133">Transmembrane helix</keyword>
<evidence type="ECO:0000313" key="14">
    <source>
        <dbReference type="EMBL" id="OQR96255.1"/>
    </source>
</evidence>
<dbReference type="Gene3D" id="1.10.510.10">
    <property type="entry name" value="Transferase(Phosphotransferase) domain 1"/>
    <property type="match status" value="1"/>
</dbReference>
<feature type="signal peptide" evidence="12">
    <location>
        <begin position="1"/>
        <end position="23"/>
    </location>
</feature>
<comment type="catalytic activity">
    <reaction evidence="10">
        <text>L-seryl-[protein] + ATP = O-phospho-L-seryl-[protein] + ADP + H(+)</text>
        <dbReference type="Rhea" id="RHEA:17989"/>
        <dbReference type="Rhea" id="RHEA-COMP:9863"/>
        <dbReference type="Rhea" id="RHEA-COMP:11604"/>
        <dbReference type="ChEBI" id="CHEBI:15378"/>
        <dbReference type="ChEBI" id="CHEBI:29999"/>
        <dbReference type="ChEBI" id="CHEBI:30616"/>
        <dbReference type="ChEBI" id="CHEBI:83421"/>
        <dbReference type="ChEBI" id="CHEBI:456216"/>
        <dbReference type="EC" id="2.7.11.1"/>
    </reaction>
</comment>
<dbReference type="InterPro" id="IPR011009">
    <property type="entry name" value="Kinase-like_dom_sf"/>
</dbReference>
<dbReference type="InterPro" id="IPR032675">
    <property type="entry name" value="LRR_dom_sf"/>
</dbReference>
<name>A0A1V9ZE18_ACHHY</name>
<evidence type="ECO:0000313" key="15">
    <source>
        <dbReference type="Proteomes" id="UP000243579"/>
    </source>
</evidence>
<keyword evidence="4" id="KW-0808">Transferase</keyword>
<comment type="catalytic activity">
    <reaction evidence="9">
        <text>L-threonyl-[protein] + ATP = O-phospho-L-threonyl-[protein] + ADP + H(+)</text>
        <dbReference type="Rhea" id="RHEA:46608"/>
        <dbReference type="Rhea" id="RHEA-COMP:11060"/>
        <dbReference type="Rhea" id="RHEA-COMP:11605"/>
        <dbReference type="ChEBI" id="CHEBI:15378"/>
        <dbReference type="ChEBI" id="CHEBI:30013"/>
        <dbReference type="ChEBI" id="CHEBI:30616"/>
        <dbReference type="ChEBI" id="CHEBI:61977"/>
        <dbReference type="ChEBI" id="CHEBI:456216"/>
        <dbReference type="EC" id="2.7.11.1"/>
    </reaction>
</comment>
<keyword evidence="5" id="KW-0677">Repeat</keyword>
<evidence type="ECO:0000256" key="6">
    <source>
        <dbReference type="ARBA" id="ARBA00022741"/>
    </source>
</evidence>
<keyword evidence="11" id="KW-0812">Transmembrane</keyword>
<dbReference type="PROSITE" id="PS50011">
    <property type="entry name" value="PROTEIN_KINASE_DOM"/>
    <property type="match status" value="1"/>
</dbReference>
<dbReference type="InterPro" id="IPR051420">
    <property type="entry name" value="Ser_Thr_Kinases_DiverseReg"/>
</dbReference>
<keyword evidence="3" id="KW-0433">Leucine-rich repeat</keyword>
<dbReference type="PROSITE" id="PS51450">
    <property type="entry name" value="LRR"/>
    <property type="match status" value="3"/>
</dbReference>
<evidence type="ECO:0000259" key="13">
    <source>
        <dbReference type="PROSITE" id="PS50011"/>
    </source>
</evidence>
<dbReference type="Proteomes" id="UP000243579">
    <property type="component" value="Unassembled WGS sequence"/>
</dbReference>
<dbReference type="InterPro" id="IPR001611">
    <property type="entry name" value="Leu-rich_rpt"/>
</dbReference>
<protein>
    <recommendedName>
        <fullName evidence="1">non-specific serine/threonine protein kinase</fullName>
        <ecNumber evidence="1">2.7.11.1</ecNumber>
    </recommendedName>
</protein>
<reference evidence="14 15" key="1">
    <citation type="journal article" date="2014" name="Genome Biol. Evol.">
        <title>The secreted proteins of Achlya hypogyna and Thraustotheca clavata identify the ancestral oomycete secretome and reveal gene acquisitions by horizontal gene transfer.</title>
        <authorList>
            <person name="Misner I."/>
            <person name="Blouin N."/>
            <person name="Leonard G."/>
            <person name="Richards T.A."/>
            <person name="Lane C.E."/>
        </authorList>
    </citation>
    <scope>NUCLEOTIDE SEQUENCE [LARGE SCALE GENOMIC DNA]</scope>
    <source>
        <strain evidence="14 15">ATCC 48635</strain>
    </source>
</reference>
<gene>
    <name evidence="14" type="ORF">ACHHYP_16579</name>
</gene>
<dbReference type="SUPFAM" id="SSF56112">
    <property type="entry name" value="Protein kinase-like (PK-like)"/>
    <property type="match status" value="1"/>
</dbReference>
<dbReference type="InterPro" id="IPR001245">
    <property type="entry name" value="Ser-Thr/Tyr_kinase_cat_dom"/>
</dbReference>
<dbReference type="SMART" id="SM00364">
    <property type="entry name" value="LRR_BAC"/>
    <property type="match status" value="7"/>
</dbReference>
<dbReference type="Pfam" id="PF13516">
    <property type="entry name" value="LRR_6"/>
    <property type="match status" value="1"/>
</dbReference>
<feature type="transmembrane region" description="Helical" evidence="11">
    <location>
        <begin position="544"/>
        <end position="564"/>
    </location>
</feature>
<dbReference type="Gene3D" id="3.80.10.10">
    <property type="entry name" value="Ribonuclease Inhibitor"/>
    <property type="match status" value="2"/>
</dbReference>